<dbReference type="InParanoid" id="A0A1Z5KS54"/>
<dbReference type="EMBL" id="BDSP01000285">
    <property type="protein sequence ID" value="GAX29136.1"/>
    <property type="molecule type" value="Genomic_DNA"/>
</dbReference>
<dbReference type="Proteomes" id="UP000198406">
    <property type="component" value="Unassembled WGS sequence"/>
</dbReference>
<evidence type="ECO:0000259" key="3">
    <source>
        <dbReference type="Pfam" id="PF22600"/>
    </source>
</evidence>
<feature type="compositionally biased region" description="Basic and acidic residues" evidence="2">
    <location>
        <begin position="885"/>
        <end position="896"/>
    </location>
</feature>
<feature type="region of interest" description="Disordered" evidence="2">
    <location>
        <begin position="641"/>
        <end position="906"/>
    </location>
</feature>
<gene>
    <name evidence="4" type="ORF">FisN_7Hh266</name>
</gene>
<proteinExistence type="predicted"/>
<organism evidence="4 5">
    <name type="scientific">Fistulifera solaris</name>
    <name type="common">Oleaginous diatom</name>
    <dbReference type="NCBI Taxonomy" id="1519565"/>
    <lineage>
        <taxon>Eukaryota</taxon>
        <taxon>Sar</taxon>
        <taxon>Stramenopiles</taxon>
        <taxon>Ochrophyta</taxon>
        <taxon>Bacillariophyta</taxon>
        <taxon>Bacillariophyceae</taxon>
        <taxon>Bacillariophycidae</taxon>
        <taxon>Naviculales</taxon>
        <taxon>Naviculaceae</taxon>
        <taxon>Fistulifera</taxon>
    </lineage>
</organism>
<feature type="compositionally biased region" description="Basic residues" evidence="2">
    <location>
        <begin position="803"/>
        <end position="818"/>
    </location>
</feature>
<dbReference type="SUPFAM" id="SSF81631">
    <property type="entry name" value="PAP/OAS1 substrate-binding domain"/>
    <property type="match status" value="1"/>
</dbReference>
<feature type="compositionally biased region" description="Polar residues" evidence="2">
    <location>
        <begin position="783"/>
        <end position="794"/>
    </location>
</feature>
<feature type="compositionally biased region" description="Basic and acidic residues" evidence="2">
    <location>
        <begin position="735"/>
        <end position="744"/>
    </location>
</feature>
<accession>A0A1Z5KS54</accession>
<feature type="domain" description="Poly(A) RNA polymerase mitochondrial-like central palm" evidence="3">
    <location>
        <begin position="295"/>
        <end position="439"/>
    </location>
</feature>
<keyword evidence="1" id="KW-0175">Coiled coil</keyword>
<feature type="compositionally biased region" description="Basic residues" evidence="2">
    <location>
        <begin position="653"/>
        <end position="663"/>
    </location>
</feature>
<dbReference type="GO" id="GO:0031123">
    <property type="term" value="P:RNA 3'-end processing"/>
    <property type="evidence" value="ECO:0007669"/>
    <property type="project" value="TreeGrafter"/>
</dbReference>
<dbReference type="Gene3D" id="3.30.460.10">
    <property type="entry name" value="Beta Polymerase, domain 2"/>
    <property type="match status" value="1"/>
</dbReference>
<keyword evidence="4" id="KW-0808">Transferase</keyword>
<dbReference type="EC" id="2.7.7.52" evidence="4"/>
<feature type="compositionally biased region" description="Basic residues" evidence="2">
    <location>
        <begin position="874"/>
        <end position="884"/>
    </location>
</feature>
<evidence type="ECO:0000256" key="2">
    <source>
        <dbReference type="SAM" id="MobiDB-lite"/>
    </source>
</evidence>
<dbReference type="SUPFAM" id="SSF81301">
    <property type="entry name" value="Nucleotidyltransferase"/>
    <property type="match status" value="1"/>
</dbReference>
<dbReference type="PANTHER" id="PTHR12271">
    <property type="entry name" value="POLY A POLYMERASE CID PAP -RELATED"/>
    <property type="match status" value="1"/>
</dbReference>
<evidence type="ECO:0000256" key="1">
    <source>
        <dbReference type="SAM" id="Coils"/>
    </source>
</evidence>
<dbReference type="CDD" id="cd05402">
    <property type="entry name" value="NT_PAP_TUTase"/>
    <property type="match status" value="1"/>
</dbReference>
<dbReference type="Gene3D" id="1.10.1410.10">
    <property type="match status" value="1"/>
</dbReference>
<dbReference type="AlphaFoldDB" id="A0A1Z5KS54"/>
<evidence type="ECO:0000313" key="5">
    <source>
        <dbReference type="Proteomes" id="UP000198406"/>
    </source>
</evidence>
<feature type="coiled-coil region" evidence="1">
    <location>
        <begin position="103"/>
        <end position="130"/>
    </location>
</feature>
<dbReference type="GO" id="GO:0050265">
    <property type="term" value="F:RNA uridylyltransferase activity"/>
    <property type="evidence" value="ECO:0007669"/>
    <property type="project" value="UniProtKB-EC"/>
</dbReference>
<evidence type="ECO:0000313" key="4">
    <source>
        <dbReference type="EMBL" id="GAX29136.1"/>
    </source>
</evidence>
<dbReference type="InterPro" id="IPR054708">
    <property type="entry name" value="MTPAP-like_central"/>
</dbReference>
<keyword evidence="4" id="KW-0548">Nucleotidyltransferase</keyword>
<dbReference type="PANTHER" id="PTHR12271:SF40">
    <property type="entry name" value="POLY(A) RNA POLYMERASE GLD2"/>
    <property type="match status" value="1"/>
</dbReference>
<dbReference type="Pfam" id="PF22600">
    <property type="entry name" value="MTPAP-like_central"/>
    <property type="match status" value="1"/>
</dbReference>
<comment type="caution">
    <text evidence="4">The sequence shown here is derived from an EMBL/GenBank/DDBJ whole genome shotgun (WGS) entry which is preliminary data.</text>
</comment>
<reference evidence="4 5" key="1">
    <citation type="journal article" date="2015" name="Plant Cell">
        <title>Oil accumulation by the oleaginous diatom Fistulifera solaris as revealed by the genome and transcriptome.</title>
        <authorList>
            <person name="Tanaka T."/>
            <person name="Maeda Y."/>
            <person name="Veluchamy A."/>
            <person name="Tanaka M."/>
            <person name="Abida H."/>
            <person name="Marechal E."/>
            <person name="Bowler C."/>
            <person name="Muto M."/>
            <person name="Sunaga Y."/>
            <person name="Tanaka M."/>
            <person name="Yoshino T."/>
            <person name="Taniguchi T."/>
            <person name="Fukuda Y."/>
            <person name="Nemoto M."/>
            <person name="Matsumoto M."/>
            <person name="Wong P.S."/>
            <person name="Aburatani S."/>
            <person name="Fujibuchi W."/>
        </authorList>
    </citation>
    <scope>NUCLEOTIDE SEQUENCE [LARGE SCALE GENOMIC DNA]</scope>
    <source>
        <strain evidence="4 5">JPCC DA0580</strain>
    </source>
</reference>
<feature type="compositionally biased region" description="Polar residues" evidence="2">
    <location>
        <begin position="669"/>
        <end position="683"/>
    </location>
</feature>
<protein>
    <submittedName>
        <fullName evidence="4">Terminal uridylyltransferase</fullName>
        <ecNumber evidence="4">2.7.7.52</ecNumber>
    </submittedName>
</protein>
<sequence length="906" mass="101977">MIDRLELDKEAPLLWITGEERHVPLQASTEAFLQFWGVPKPGQSAADTTEPTDVAAEDVKEEDRYFQKLERKKDTITQIFRSLTHIREFYRDIPKTAEKKERRSLNQRRVKALEHQQERLQKRLSSTEEDEDDNSIDAAWLVLVKLLNSLSVVTPILLGLCYHERRNDESLIIQGTQISTKGNKPTCWMIGDKSFDVCKTHTRGILLRHLAMAFELLDVPESDLRPESNVWKEKIRSVMTMIVTNDASRIGAATAESQEFQAWLQSHREKSKDLFQKLDVKYGLVKDKDEEKHQKYLAAIQKLHSTISESVRKVYPDAVLTIYGSCWSDLSLGKNSDVDLSLHLGESERLNKLFESGELTPASYEKEVKKTVYKVSRSLEGRRKDFRGIEPVARARVPVVRGTFLHAENPYSKDGSIDFDVCFMNDIAVANSSLLREYSLVDPRAKNLMFAVKKWAKEKNIASAKDNTYSSYTWMCLVIFYLQHVGLVPNLQDKELMTKAGIVRDDANRMHSLNNLDTLYAEWQQVSSAWTPVEGVADISVSALLYGFFQFYVQFPKLFLISIKRSPRITLPKTVFRKCFFGFAIEDPFETYDSHMPHNLGNHAQEPGMRRIIQSLKESEKYARECLTKALEGEEGNEATLWPSTVVLQPKSGKQKRRDRKARNKEASTDQTKSGAKKTNNQAKVKDAAILEQKSGMKTKGLNGGKQVGKSGETFVEGLESVEKQDTAKQSSALDETKKGESETKKKKFRKPRKRAGKSKQVANADGTAAVNAYDNSKEVEQSDQNPNTTTATGSKLIEGEKKKKAKQPRKRIGKAKRVANADGTGAANGSSDRNEEKKNDKNKAGHSGGVDGTAPTQNESNAARPPGQEAKQKKGRRRGKKRGKPEAGTKPREGNGKVVTDTNTQ</sequence>
<keyword evidence="5" id="KW-1185">Reference proteome</keyword>
<name>A0A1Z5KS54_FISSO</name>
<feature type="compositionally biased region" description="Basic residues" evidence="2">
    <location>
        <begin position="745"/>
        <end position="758"/>
    </location>
</feature>
<dbReference type="InterPro" id="IPR043519">
    <property type="entry name" value="NT_sf"/>
</dbReference>
<feature type="compositionally biased region" description="Basic and acidic residues" evidence="2">
    <location>
        <begin position="833"/>
        <end position="844"/>
    </location>
</feature>
<dbReference type="OrthoDB" id="48241at2759"/>